<proteinExistence type="predicted"/>
<reference evidence="1 2" key="1">
    <citation type="submission" date="2019-10" db="EMBL/GenBank/DDBJ databases">
        <title>Georgenia wutianyii sp. nov. and Georgenia yuyongxinii sp. nov. isolated from plateau pika (Ochotona curzoniae) in the Qinghai-Tibet plateau of China.</title>
        <authorList>
            <person name="Tian Z."/>
        </authorList>
    </citation>
    <scope>NUCLEOTIDE SEQUENCE [LARGE SCALE GENOMIC DNA]</scope>
    <source>
        <strain evidence="1 2">JCM 19765</strain>
    </source>
</reference>
<name>A0A6N7EME9_9MICO</name>
<protein>
    <submittedName>
        <fullName evidence="1">DUF2255 family protein</fullName>
    </submittedName>
</protein>
<gene>
    <name evidence="1" type="ORF">GB881_13445</name>
</gene>
<dbReference type="RefSeq" id="WP_152196709.1">
    <property type="nucleotide sequence ID" value="NZ_VUKD01000007.1"/>
</dbReference>
<dbReference type="AlphaFoldDB" id="A0A6N7EME9"/>
<organism evidence="1 2">
    <name type="scientific">Georgenia subflava</name>
    <dbReference type="NCBI Taxonomy" id="1622177"/>
    <lineage>
        <taxon>Bacteria</taxon>
        <taxon>Bacillati</taxon>
        <taxon>Actinomycetota</taxon>
        <taxon>Actinomycetes</taxon>
        <taxon>Micrococcales</taxon>
        <taxon>Bogoriellaceae</taxon>
        <taxon>Georgenia</taxon>
    </lineage>
</organism>
<keyword evidence="2" id="KW-1185">Reference proteome</keyword>
<dbReference type="Proteomes" id="UP000437709">
    <property type="component" value="Unassembled WGS sequence"/>
</dbReference>
<evidence type="ECO:0000313" key="1">
    <source>
        <dbReference type="EMBL" id="MPV38037.1"/>
    </source>
</evidence>
<evidence type="ECO:0000313" key="2">
    <source>
        <dbReference type="Proteomes" id="UP000437709"/>
    </source>
</evidence>
<accession>A0A6N7EME9</accession>
<sequence>MGQADELLLAPRHTAETLRRYVTIWVVEVGGDLYVRSAAGSGGTWYRHARTTHEGRIRAGGVEADVTLQEAGNNTPDLTDAIQTEYHRIYDHHGPDITRGALSRRAQNATYRLLPR</sequence>
<dbReference type="EMBL" id="WHPC01000060">
    <property type="protein sequence ID" value="MPV38037.1"/>
    <property type="molecule type" value="Genomic_DNA"/>
</dbReference>
<comment type="caution">
    <text evidence="1">The sequence shown here is derived from an EMBL/GenBank/DDBJ whole genome shotgun (WGS) entry which is preliminary data.</text>
</comment>
<dbReference type="InterPro" id="IPR016888">
    <property type="entry name" value="UCP028498"/>
</dbReference>
<dbReference type="Pfam" id="PF10012">
    <property type="entry name" value="DUF2255"/>
    <property type="match status" value="1"/>
</dbReference>